<protein>
    <submittedName>
        <fullName evidence="4">Tetratricopeptide repeat protein</fullName>
    </submittedName>
</protein>
<dbReference type="SMART" id="SM00028">
    <property type="entry name" value="TPR"/>
    <property type="match status" value="3"/>
</dbReference>
<proteinExistence type="predicted"/>
<dbReference type="AlphaFoldDB" id="A0A4R0HYV7"/>
<evidence type="ECO:0000256" key="2">
    <source>
        <dbReference type="ARBA" id="ARBA00022803"/>
    </source>
</evidence>
<dbReference type="InterPro" id="IPR011990">
    <property type="entry name" value="TPR-like_helical_dom_sf"/>
</dbReference>
<dbReference type="RefSeq" id="WP_131296132.1">
    <property type="nucleotide sequence ID" value="NZ_SJKA01000024.1"/>
</dbReference>
<dbReference type="PROSITE" id="PS50005">
    <property type="entry name" value="TPR"/>
    <property type="match status" value="2"/>
</dbReference>
<evidence type="ECO:0000313" key="5">
    <source>
        <dbReference type="Proteomes" id="UP000292695"/>
    </source>
</evidence>
<feature type="repeat" description="TPR" evidence="3">
    <location>
        <begin position="46"/>
        <end position="79"/>
    </location>
</feature>
<name>A0A4R0HYV7_9ACTN</name>
<sequence length="599" mass="65679">MSDGQLPGVDDASALRGPEDVKRLIERGREAGALEALRAARQSVESSSLSLVAAGFAQLEQWAEAAETLRRAIELRPGEGDLWAQLGDALVVGDQCDEAVTAYRQAIDLGVVDEVLEALLEFKLEERAIELLTAARERHPASASVCGALALAYGHSGEHERAADLFGAALELDPENLRTRWNLTRALTETGHSIEAWRVFWQQPAEHTTGPTRVELNDHPSDVPWQAGHPDLLRALQYAIEWHVPQIRSGGYERESDLAFSFDIEAATLRSTLVMEPAGTGVRFVVTSTDGTPVQDPDLRVWHTIVDEALYHFREPGDTVWFALLGTTPCGPLEYADQRLRAAGKVGPIDLKPCVAVDEHTGIVGLSDGKVRQIHPVLLEGACRNDHDGGIYAYEEGIQTRRMCALLSLAWGRCWTIKLHPQPEPPPGVALDSEVPPPERSNNLGSTEVVELPSWLAAAWKNVEDDPNLSDALDSFYEGMLLLSDHPSVAMVAFVTCCETYGSRSIPQRRSRARVQAALETVLDQEDATELIDAYYSHRNETAHEGKLHGLERSSGLQVDRMVGEENPELAFIYGLLNGLRDATRDVLLSAVGESRSAR</sequence>
<dbReference type="Pfam" id="PF13181">
    <property type="entry name" value="TPR_8"/>
    <property type="match status" value="1"/>
</dbReference>
<dbReference type="InterPro" id="IPR051012">
    <property type="entry name" value="CellSynth/LPSAsmb/PSIAsmb"/>
</dbReference>
<keyword evidence="5" id="KW-1185">Reference proteome</keyword>
<accession>A0A4R0HYV7</accession>
<dbReference type="Proteomes" id="UP000292695">
    <property type="component" value="Unassembled WGS sequence"/>
</dbReference>
<organism evidence="4 5">
    <name type="scientific">Kribbella sindirgiensis</name>
    <dbReference type="NCBI Taxonomy" id="1124744"/>
    <lineage>
        <taxon>Bacteria</taxon>
        <taxon>Bacillati</taxon>
        <taxon>Actinomycetota</taxon>
        <taxon>Actinomycetes</taxon>
        <taxon>Propionibacteriales</taxon>
        <taxon>Kribbellaceae</taxon>
        <taxon>Kribbella</taxon>
    </lineage>
</organism>
<gene>
    <name evidence="4" type="ORF">E0H50_38720</name>
</gene>
<evidence type="ECO:0000256" key="3">
    <source>
        <dbReference type="PROSITE-ProRule" id="PRU00339"/>
    </source>
</evidence>
<feature type="repeat" description="TPR" evidence="3">
    <location>
        <begin position="143"/>
        <end position="176"/>
    </location>
</feature>
<evidence type="ECO:0000256" key="1">
    <source>
        <dbReference type="ARBA" id="ARBA00022737"/>
    </source>
</evidence>
<dbReference type="Gene3D" id="1.25.40.10">
    <property type="entry name" value="Tetratricopeptide repeat domain"/>
    <property type="match status" value="2"/>
</dbReference>
<evidence type="ECO:0000313" key="4">
    <source>
        <dbReference type="EMBL" id="TCC18655.1"/>
    </source>
</evidence>
<dbReference type="PANTHER" id="PTHR45586">
    <property type="entry name" value="TPR REPEAT-CONTAINING PROTEIN PA4667"/>
    <property type="match status" value="1"/>
</dbReference>
<dbReference type="PANTHER" id="PTHR45586:SF1">
    <property type="entry name" value="LIPOPOLYSACCHARIDE ASSEMBLY PROTEIN B"/>
    <property type="match status" value="1"/>
</dbReference>
<comment type="caution">
    <text evidence="4">The sequence shown here is derived from an EMBL/GenBank/DDBJ whole genome shotgun (WGS) entry which is preliminary data.</text>
</comment>
<keyword evidence="1" id="KW-0677">Repeat</keyword>
<dbReference type="InterPro" id="IPR019734">
    <property type="entry name" value="TPR_rpt"/>
</dbReference>
<dbReference type="OrthoDB" id="179194at2"/>
<reference evidence="4 5" key="1">
    <citation type="submission" date="2019-02" db="EMBL/GenBank/DDBJ databases">
        <title>Kribbella capetownensis sp. nov. and Kribbella speibonae sp. nov., isolated from soil.</title>
        <authorList>
            <person name="Curtis S.M."/>
            <person name="Norton I."/>
            <person name="Everest G.J."/>
            <person name="Meyers P.R."/>
        </authorList>
    </citation>
    <scope>NUCLEOTIDE SEQUENCE [LARGE SCALE GENOMIC DNA]</scope>
    <source>
        <strain evidence="4 5">DSM 27082</strain>
    </source>
</reference>
<keyword evidence="2 3" id="KW-0802">TPR repeat</keyword>
<dbReference type="SUPFAM" id="SSF48452">
    <property type="entry name" value="TPR-like"/>
    <property type="match status" value="1"/>
</dbReference>
<dbReference type="EMBL" id="SJKA01000024">
    <property type="protein sequence ID" value="TCC18655.1"/>
    <property type="molecule type" value="Genomic_DNA"/>
</dbReference>